<dbReference type="PROSITE" id="PS50005">
    <property type="entry name" value="TPR"/>
    <property type="match status" value="1"/>
</dbReference>
<dbReference type="RefSeq" id="WP_377301222.1">
    <property type="nucleotide sequence ID" value="NZ_CP180191.1"/>
</dbReference>
<accession>A0ABV7H403</accession>
<dbReference type="SUPFAM" id="SSF48452">
    <property type="entry name" value="TPR-like"/>
    <property type="match status" value="1"/>
</dbReference>
<keyword evidence="2 3" id="KW-0802">TPR repeat</keyword>
<proteinExistence type="predicted"/>
<dbReference type="SMART" id="SM00028">
    <property type="entry name" value="TPR"/>
    <property type="match status" value="4"/>
</dbReference>
<sequence length="301" mass="33750">MFTVSTTRTVPADGRFMRFRMLALAALAAVLALSACVSADGTRPVRPPEDAPASQMGVSSSEFLRAQEAAAAAANTDQRRRAKIRLELAVNYFKERQIKTALEELRAAEAADPSFADVHSMRAIVLSSIGETKDAETSFLRALRLSPTDSDINNSFGWFLCQQGRERESIRFFDAAARNPLYQTPAMPIRNAGICLMRVQDWKAAETYLMRSFEMEPGNVVGVYNLALMYLRAKDLERAWFYAERLNKMLPDQSPEALWLAIRVAHARKDEAEKQALATRLRRGFISSPEWAAFQRGAFDE</sequence>
<dbReference type="Pfam" id="PF13432">
    <property type="entry name" value="TPR_16"/>
    <property type="match status" value="1"/>
</dbReference>
<dbReference type="InterPro" id="IPR013360">
    <property type="entry name" value="Pilus_4_PilW"/>
</dbReference>
<evidence type="ECO:0000256" key="3">
    <source>
        <dbReference type="PROSITE-ProRule" id="PRU00339"/>
    </source>
</evidence>
<dbReference type="NCBIfam" id="TIGR02521">
    <property type="entry name" value="type_IV_pilW"/>
    <property type="match status" value="1"/>
</dbReference>
<protein>
    <submittedName>
        <fullName evidence="5">Type IV pilus biogenesis/stability protein PilW</fullName>
    </submittedName>
</protein>
<dbReference type="Gene3D" id="1.25.40.10">
    <property type="entry name" value="Tetratricopeptide repeat domain"/>
    <property type="match status" value="1"/>
</dbReference>
<keyword evidence="6" id="KW-1185">Reference proteome</keyword>
<gene>
    <name evidence="5" type="primary">pilW</name>
    <name evidence="5" type="ORF">ACFOEN_03750</name>
</gene>
<evidence type="ECO:0000313" key="6">
    <source>
        <dbReference type="Proteomes" id="UP001595556"/>
    </source>
</evidence>
<organism evidence="5 6">
    <name type="scientific">Piscinibacterium candidicorallinum</name>
    <dbReference type="NCBI Taxonomy" id="1793872"/>
    <lineage>
        <taxon>Bacteria</taxon>
        <taxon>Pseudomonadati</taxon>
        <taxon>Pseudomonadota</taxon>
        <taxon>Betaproteobacteria</taxon>
        <taxon>Burkholderiales</taxon>
        <taxon>Piscinibacterium</taxon>
    </lineage>
</organism>
<dbReference type="InterPro" id="IPR050498">
    <property type="entry name" value="Ycf3"/>
</dbReference>
<dbReference type="PANTHER" id="PTHR44858">
    <property type="entry name" value="TETRATRICOPEPTIDE REPEAT PROTEIN 6"/>
    <property type="match status" value="1"/>
</dbReference>
<dbReference type="PANTHER" id="PTHR44858:SF1">
    <property type="entry name" value="UDP-N-ACETYLGLUCOSAMINE--PEPTIDE N-ACETYLGLUCOSAMINYLTRANSFERASE SPINDLY-RELATED"/>
    <property type="match status" value="1"/>
</dbReference>
<dbReference type="InterPro" id="IPR011990">
    <property type="entry name" value="TPR-like_helical_dom_sf"/>
</dbReference>
<keyword evidence="4" id="KW-0732">Signal</keyword>
<feature type="chain" id="PRO_5045848589" evidence="4">
    <location>
        <begin position="40"/>
        <end position="301"/>
    </location>
</feature>
<evidence type="ECO:0000256" key="4">
    <source>
        <dbReference type="SAM" id="SignalP"/>
    </source>
</evidence>
<evidence type="ECO:0000256" key="1">
    <source>
        <dbReference type="ARBA" id="ARBA00022737"/>
    </source>
</evidence>
<evidence type="ECO:0000313" key="5">
    <source>
        <dbReference type="EMBL" id="MFC3146752.1"/>
    </source>
</evidence>
<name>A0ABV7H403_9BURK</name>
<feature type="repeat" description="TPR" evidence="3">
    <location>
        <begin position="116"/>
        <end position="149"/>
    </location>
</feature>
<dbReference type="Proteomes" id="UP001595556">
    <property type="component" value="Unassembled WGS sequence"/>
</dbReference>
<dbReference type="EMBL" id="JBHRTI010000003">
    <property type="protein sequence ID" value="MFC3146752.1"/>
    <property type="molecule type" value="Genomic_DNA"/>
</dbReference>
<evidence type="ECO:0000256" key="2">
    <source>
        <dbReference type="ARBA" id="ARBA00022803"/>
    </source>
</evidence>
<feature type="signal peptide" evidence="4">
    <location>
        <begin position="1"/>
        <end position="39"/>
    </location>
</feature>
<dbReference type="InterPro" id="IPR019734">
    <property type="entry name" value="TPR_rpt"/>
</dbReference>
<reference evidence="6" key="1">
    <citation type="journal article" date="2019" name="Int. J. Syst. Evol. Microbiol.">
        <title>The Global Catalogue of Microorganisms (GCM) 10K type strain sequencing project: providing services to taxonomists for standard genome sequencing and annotation.</title>
        <authorList>
            <consortium name="The Broad Institute Genomics Platform"/>
            <consortium name="The Broad Institute Genome Sequencing Center for Infectious Disease"/>
            <person name="Wu L."/>
            <person name="Ma J."/>
        </authorList>
    </citation>
    <scope>NUCLEOTIDE SEQUENCE [LARGE SCALE GENOMIC DNA]</scope>
    <source>
        <strain evidence="6">KCTC 52168</strain>
    </source>
</reference>
<keyword evidence="1" id="KW-0677">Repeat</keyword>
<comment type="caution">
    <text evidence="5">The sequence shown here is derived from an EMBL/GenBank/DDBJ whole genome shotgun (WGS) entry which is preliminary data.</text>
</comment>